<dbReference type="KEGG" id="bpb:bpr_I0806"/>
<evidence type="ECO:0000256" key="1">
    <source>
        <dbReference type="ARBA" id="ARBA00022801"/>
    </source>
</evidence>
<dbReference type="SUPFAM" id="SSF63817">
    <property type="entry name" value="Sortase"/>
    <property type="match status" value="1"/>
</dbReference>
<dbReference type="Proteomes" id="UP000001299">
    <property type="component" value="Chromosome 1"/>
</dbReference>
<keyword evidence="1" id="KW-0378">Hydrolase</keyword>
<dbReference type="MEROPS" id="C60.002"/>
<reference evidence="4 5" key="1">
    <citation type="journal article" date="2010" name="PLoS ONE">
        <title>The glycobiome of the rumen bacterium Butyrivibrio proteoclasticus B316(T) highlights adaptation to a polysaccharide-rich environment.</title>
        <authorList>
            <person name="Kelly W.J."/>
            <person name="Leahy S.C."/>
            <person name="Altermann E."/>
            <person name="Yeoman C.J."/>
            <person name="Dunne J.C."/>
            <person name="Kong Z."/>
            <person name="Pacheco D.M."/>
            <person name="Li D."/>
            <person name="Noel S.J."/>
            <person name="Moon C.D."/>
            <person name="Cookson A.L."/>
            <person name="Attwood G.T."/>
        </authorList>
    </citation>
    <scope>NUCLEOTIDE SEQUENCE [LARGE SCALE GENOMIC DNA]</scope>
    <source>
        <strain evidence="5">ATCC 51982 / DSM 14932 / B316</strain>
    </source>
</reference>
<evidence type="ECO:0000313" key="5">
    <source>
        <dbReference type="Proteomes" id="UP000001299"/>
    </source>
</evidence>
<organism evidence="4 5">
    <name type="scientific">Butyrivibrio proteoclasticus (strain ATCC 51982 / DSM 14932 / B316)</name>
    <name type="common">Clostridium proteoclasticum</name>
    <dbReference type="NCBI Taxonomy" id="515622"/>
    <lineage>
        <taxon>Bacteria</taxon>
        <taxon>Bacillati</taxon>
        <taxon>Bacillota</taxon>
        <taxon>Clostridia</taxon>
        <taxon>Lachnospirales</taxon>
        <taxon>Lachnospiraceae</taxon>
        <taxon>Butyrivibrio</taxon>
    </lineage>
</organism>
<evidence type="ECO:0000313" key="4">
    <source>
        <dbReference type="EMBL" id="ADL33549.1"/>
    </source>
</evidence>
<feature type="region of interest" description="Disordered" evidence="3">
    <location>
        <begin position="59"/>
        <end position="96"/>
    </location>
</feature>
<dbReference type="eggNOG" id="COG4509">
    <property type="taxonomic scope" value="Bacteria"/>
</dbReference>
<dbReference type="InterPro" id="IPR023365">
    <property type="entry name" value="Sortase_dom-sf"/>
</dbReference>
<feature type="active site" description="Acyl-thioester intermediate" evidence="2">
    <location>
        <position position="273"/>
    </location>
</feature>
<keyword evidence="5" id="KW-1185">Reference proteome</keyword>
<protein>
    <submittedName>
        <fullName evidence="4">Sortase B family protein</fullName>
    </submittedName>
</protein>
<evidence type="ECO:0000256" key="2">
    <source>
        <dbReference type="PIRSR" id="PIRSR605754-1"/>
    </source>
</evidence>
<dbReference type="InterPro" id="IPR009835">
    <property type="entry name" value="SrtB"/>
</dbReference>
<dbReference type="Gene3D" id="2.40.260.10">
    <property type="entry name" value="Sortase"/>
    <property type="match status" value="1"/>
</dbReference>
<feature type="compositionally biased region" description="Low complexity" evidence="3">
    <location>
        <begin position="78"/>
        <end position="96"/>
    </location>
</feature>
<feature type="active site" description="Proton donor/acceptor" evidence="2">
    <location>
        <position position="175"/>
    </location>
</feature>
<dbReference type="GO" id="GO:0016787">
    <property type="term" value="F:hydrolase activity"/>
    <property type="evidence" value="ECO:0007669"/>
    <property type="project" value="UniProtKB-KW"/>
</dbReference>
<dbReference type="EMBL" id="CP001810">
    <property type="protein sequence ID" value="ADL33549.1"/>
    <property type="molecule type" value="Genomic_DNA"/>
</dbReference>
<dbReference type="Pfam" id="PF04203">
    <property type="entry name" value="Sortase"/>
    <property type="match status" value="1"/>
</dbReference>
<evidence type="ECO:0000256" key="3">
    <source>
        <dbReference type="SAM" id="MobiDB-lite"/>
    </source>
</evidence>
<accession>E0S174</accession>
<dbReference type="RefSeq" id="WP_013280205.1">
    <property type="nucleotide sequence ID" value="NC_014387.1"/>
</dbReference>
<feature type="compositionally biased region" description="Low complexity" evidence="3">
    <location>
        <begin position="59"/>
        <end position="71"/>
    </location>
</feature>
<dbReference type="HOGENOM" id="CLU_034078_0_0_9"/>
<name>E0S174_BUTPB</name>
<dbReference type="STRING" id="515622.bpr_I0806"/>
<dbReference type="CDD" id="cd05826">
    <property type="entry name" value="Sortase_B"/>
    <property type="match status" value="1"/>
</dbReference>
<dbReference type="InterPro" id="IPR005754">
    <property type="entry name" value="Sortase"/>
</dbReference>
<proteinExistence type="predicted"/>
<sequence>MNNVRKFLLSLLVITLAVSAGVGSYLYTDSRNSSEEMNELSVVAHSNAENDSATVAKASTGTVTKTSSGTANNVSAETATNNNVAGNGTTGAATTTQSGKLPVDIQALQKANPDIVAWVTVPGTVIDYPICQHPTDDSYYLKHGPEGMKSSHGCPFIEVCDSKTFQDYNTVVYGHNMNDGSMFAGLHKFENKKFLDEHREITVTTADHVMTYKIFAAVMYSDKYIPYYFDDTKKADRTAFIKSLSTDIVKKRSIVLSDEKVTDANKVITLSTCDKKLRDKRFIVVGVLKQIDGADV</sequence>
<gene>
    <name evidence="4" type="ordered locus">bpr_I0806</name>
</gene>
<dbReference type="AlphaFoldDB" id="E0S174"/>